<dbReference type="WBParaSite" id="JU765_v2.g9496.t1">
    <property type="protein sequence ID" value="JU765_v2.g9496.t1"/>
    <property type="gene ID" value="JU765_v2.g9496"/>
</dbReference>
<evidence type="ECO:0000313" key="2">
    <source>
        <dbReference type="WBParaSite" id="JU765_v2.g9496.t1"/>
    </source>
</evidence>
<name>A0AC34RS35_9BILA</name>
<dbReference type="Proteomes" id="UP000887576">
    <property type="component" value="Unplaced"/>
</dbReference>
<evidence type="ECO:0000313" key="1">
    <source>
        <dbReference type="Proteomes" id="UP000887576"/>
    </source>
</evidence>
<accession>A0AC34RS35</accession>
<proteinExistence type="predicted"/>
<sequence>MKTEEEEGKLTTSVSFMDADKSEGIITPLAKSVSSLFQKTAEAEVDLKKKARMQYGADAGVKGRLQSYFLENTKSSLRIRLFNFIIKIVSCVLYCVRVVQDSRQLPEDVKINPESRIHYEYIFYVDTSNLLWTLQTSVAIISILETVLIFYLTYKGSLVQLLFNLHFLLELITSFPLVVTIFVPEWRFYYVPIFLNCWLAHAILEDMLHDLHRVSQVSHSALFRQMIGLFSTLICLIFSGACGMEHLQRSGEKQMDLFTSFYFVMVTFSTVGYGDYHPDWWMSQLYVVILIGVALAILPSKVSFSAMALKVYFLYFPIF</sequence>
<protein>
    <submittedName>
        <fullName evidence="2">Potassium channel domain-containing protein</fullName>
    </submittedName>
</protein>
<organism evidence="1 2">
    <name type="scientific">Panagrolaimus sp. JU765</name>
    <dbReference type="NCBI Taxonomy" id="591449"/>
    <lineage>
        <taxon>Eukaryota</taxon>
        <taxon>Metazoa</taxon>
        <taxon>Ecdysozoa</taxon>
        <taxon>Nematoda</taxon>
        <taxon>Chromadorea</taxon>
        <taxon>Rhabditida</taxon>
        <taxon>Tylenchina</taxon>
        <taxon>Panagrolaimomorpha</taxon>
        <taxon>Panagrolaimoidea</taxon>
        <taxon>Panagrolaimidae</taxon>
        <taxon>Panagrolaimus</taxon>
    </lineage>
</organism>
<reference evidence="2" key="1">
    <citation type="submission" date="2022-11" db="UniProtKB">
        <authorList>
            <consortium name="WormBaseParasite"/>
        </authorList>
    </citation>
    <scope>IDENTIFICATION</scope>
</reference>